<sequence length="836" mass="86032">MYKVARLGVFIAISVLRPPDTVACRRLACGFLITLLRSGALHAASRQLAALVDYVEAAAVDAAAARPAAEGPAANRSVHKYVGRSLPALVYTITFTACDLAMPSSPDEGPQQRALCAELVAALEDSWALEHAARTLILQTRTFRDMSIARSATSGALMALSWLHGSWSGDAKDADAARLAARLRFVASGRCVQHAARCIGLAVLCDAEGGSAYGLPPELLASPPSGQEAGGSGPVGGEMSEDAVVQLRAMVCMMQLGGDPAPPGRRGALALAMRVGRLAMASTRSRATGEGGGGGNDDAASGSSGASAPAAVAALGPRWSVPQAEVFPLAADALQAAWRFLVLPRAVAQAASAAAVAEAVDWWRLAAAVVDRAVPCLTVGAGLRELFSFGGRLAVDWGLLPDCGVLSLPAEAPPALAAALDGGLLRCLELLMRRAGRDPQGPEAMLLQGLVFRVCGCQVFWSYLAPLLAYGEPRQAAALLATMRKLLRTVNSRALGSEDLDSEANLHDCILFTITAVLAAVVKQAEVTAAAAPGDDPSSPASQQLLSLLSCTACEWLPELSQSLSHSYLSNGMATPGRLAALAAWLPLLAGRCVVPPYAAAGRSPPVNHDDDGGGVSGEAADDGGWRALLMEEVGAVPLMDALLRMVPRAAELRPESRLPLLRSLVAACCAVAAVFVESAGIQEPAAAAAVAGPSGTAAVAPPAVPPLPWPGWLLREAAAGLRSCGDQDMAAHAEGLAAYLELGGDGACEALRQASPPPGPLVSALPPPIEARRLLPGRCANPRCNNLEGDSEADLTLKACAGCGAVGYCCRPCQTAHWRAGHNGECARMRRNGGR</sequence>
<dbReference type="InterPro" id="IPR039606">
    <property type="entry name" value="Phytol/farnesol_kinase"/>
</dbReference>
<dbReference type="GO" id="GO:0016020">
    <property type="term" value="C:membrane"/>
    <property type="evidence" value="ECO:0007669"/>
    <property type="project" value="UniProtKB-SubCell"/>
</dbReference>
<dbReference type="GO" id="GO:0008270">
    <property type="term" value="F:zinc ion binding"/>
    <property type="evidence" value="ECO:0007669"/>
    <property type="project" value="UniProtKB-KW"/>
</dbReference>
<evidence type="ECO:0000256" key="14">
    <source>
        <dbReference type="ARBA" id="ARBA00024015"/>
    </source>
</evidence>
<accession>A0A150GEV9</accession>
<comment type="pathway">
    <text evidence="14">Cofactor biosynthesis; tocopherol biosynthesis.</text>
</comment>
<comment type="subcellular location">
    <subcellularLocation>
        <location evidence="1">Plastid</location>
        <location evidence="1">Chloroplast membrane</location>
        <topology evidence="1">Multi-pass membrane protein</topology>
    </subcellularLocation>
</comment>
<keyword evidence="3" id="KW-0150">Chloroplast</keyword>
<keyword evidence="13" id="KW-0472">Membrane</keyword>
<keyword evidence="12" id="KW-1133">Transmembrane helix</keyword>
<dbReference type="Pfam" id="PF01753">
    <property type="entry name" value="zf-MYND"/>
    <property type="match status" value="1"/>
</dbReference>
<dbReference type="GO" id="GO:0010276">
    <property type="term" value="F:phytol kinase activity"/>
    <property type="evidence" value="ECO:0007669"/>
    <property type="project" value="UniProtKB-EC"/>
</dbReference>
<keyword evidence="4" id="KW-0934">Plastid</keyword>
<comment type="catalytic activity">
    <reaction evidence="16">
        <text>phytol + CTP = phytyl phosphate + CDP + H(+)</text>
        <dbReference type="Rhea" id="RHEA:38055"/>
        <dbReference type="ChEBI" id="CHEBI:15378"/>
        <dbReference type="ChEBI" id="CHEBI:17327"/>
        <dbReference type="ChEBI" id="CHEBI:37563"/>
        <dbReference type="ChEBI" id="CHEBI:58069"/>
        <dbReference type="ChEBI" id="CHEBI:75483"/>
        <dbReference type="EC" id="2.7.1.182"/>
    </reaction>
</comment>
<evidence type="ECO:0000256" key="8">
    <source>
        <dbReference type="ARBA" id="ARBA00022771"/>
    </source>
</evidence>
<keyword evidence="6" id="KW-0812">Transmembrane</keyword>
<feature type="region of interest" description="Disordered" evidence="18">
    <location>
        <begin position="282"/>
        <end position="303"/>
    </location>
</feature>
<evidence type="ECO:0000313" key="20">
    <source>
        <dbReference type="EMBL" id="KXZ48313.1"/>
    </source>
</evidence>
<keyword evidence="7" id="KW-0479">Metal-binding</keyword>
<dbReference type="InterPro" id="IPR002893">
    <property type="entry name" value="Znf_MYND"/>
</dbReference>
<dbReference type="SUPFAM" id="SSF144232">
    <property type="entry name" value="HIT/MYND zinc finger-like"/>
    <property type="match status" value="1"/>
</dbReference>
<evidence type="ECO:0000256" key="7">
    <source>
        <dbReference type="ARBA" id="ARBA00022723"/>
    </source>
</evidence>
<comment type="similarity">
    <text evidence="2">Belongs to the polyprenol kinase family.</text>
</comment>
<dbReference type="AlphaFoldDB" id="A0A150GEV9"/>
<feature type="region of interest" description="Disordered" evidence="18">
    <location>
        <begin position="216"/>
        <end position="238"/>
    </location>
</feature>
<proteinExistence type="inferred from homology"/>
<reference evidence="21" key="1">
    <citation type="journal article" date="2016" name="Nat. Commun.">
        <title>The Gonium pectorale genome demonstrates co-option of cell cycle regulation during the evolution of multicellularity.</title>
        <authorList>
            <person name="Hanschen E.R."/>
            <person name="Marriage T.N."/>
            <person name="Ferris P.J."/>
            <person name="Hamaji T."/>
            <person name="Toyoda A."/>
            <person name="Fujiyama A."/>
            <person name="Neme R."/>
            <person name="Noguchi H."/>
            <person name="Minakuchi Y."/>
            <person name="Suzuki M."/>
            <person name="Kawai-Toyooka H."/>
            <person name="Smith D.R."/>
            <person name="Sparks H."/>
            <person name="Anderson J."/>
            <person name="Bakaric R."/>
            <person name="Luria V."/>
            <person name="Karger A."/>
            <person name="Kirschner M.W."/>
            <person name="Durand P.M."/>
            <person name="Michod R.E."/>
            <person name="Nozaki H."/>
            <person name="Olson B.J."/>
        </authorList>
    </citation>
    <scope>NUCLEOTIDE SEQUENCE [LARGE SCALE GENOMIC DNA]</scope>
    <source>
        <strain evidence="21">NIES-2863</strain>
    </source>
</reference>
<dbReference type="Proteomes" id="UP000075714">
    <property type="component" value="Unassembled WGS sequence"/>
</dbReference>
<dbReference type="OrthoDB" id="552473at2759"/>
<dbReference type="PROSITE" id="PS50865">
    <property type="entry name" value="ZF_MYND_2"/>
    <property type="match status" value="1"/>
</dbReference>
<dbReference type="PANTHER" id="PTHR32523">
    <property type="entry name" value="PHYTOL KINASE 1, CHLOROPLASTIC"/>
    <property type="match status" value="1"/>
</dbReference>
<evidence type="ECO:0000256" key="17">
    <source>
        <dbReference type="PROSITE-ProRule" id="PRU00134"/>
    </source>
</evidence>
<evidence type="ECO:0000256" key="2">
    <source>
        <dbReference type="ARBA" id="ARBA00010794"/>
    </source>
</evidence>
<evidence type="ECO:0000256" key="16">
    <source>
        <dbReference type="ARBA" id="ARBA00048889"/>
    </source>
</evidence>
<dbReference type="PANTHER" id="PTHR32523:SF8">
    <property type="entry name" value="DOLICHOL KINASE"/>
    <property type="match status" value="1"/>
</dbReference>
<keyword evidence="10" id="KW-0862">Zinc</keyword>
<name>A0A150GEV9_GONPE</name>
<evidence type="ECO:0000256" key="3">
    <source>
        <dbReference type="ARBA" id="ARBA00022528"/>
    </source>
</evidence>
<keyword evidence="11" id="KW-0809">Transit peptide</keyword>
<feature type="domain" description="MYND-type" evidence="19">
    <location>
        <begin position="782"/>
        <end position="827"/>
    </location>
</feature>
<evidence type="ECO:0000256" key="4">
    <source>
        <dbReference type="ARBA" id="ARBA00022640"/>
    </source>
</evidence>
<evidence type="ECO:0000256" key="12">
    <source>
        <dbReference type="ARBA" id="ARBA00022989"/>
    </source>
</evidence>
<comment type="caution">
    <text evidence="20">The sequence shown here is derived from an EMBL/GenBank/DDBJ whole genome shotgun (WGS) entry which is preliminary data.</text>
</comment>
<gene>
    <name evidence="20" type="ORF">GPECTOR_29g88</name>
</gene>
<dbReference type="EMBL" id="LSYV01000030">
    <property type="protein sequence ID" value="KXZ48313.1"/>
    <property type="molecule type" value="Genomic_DNA"/>
</dbReference>
<evidence type="ECO:0000256" key="10">
    <source>
        <dbReference type="ARBA" id="ARBA00022833"/>
    </source>
</evidence>
<keyword evidence="21" id="KW-1185">Reference proteome</keyword>
<dbReference type="Gene3D" id="6.10.140.2220">
    <property type="match status" value="1"/>
</dbReference>
<keyword evidence="5" id="KW-0808">Transferase</keyword>
<protein>
    <recommendedName>
        <fullName evidence="15">phytol kinase</fullName>
        <ecNumber evidence="15">2.7.1.182</ecNumber>
    </recommendedName>
</protein>
<evidence type="ECO:0000256" key="9">
    <source>
        <dbReference type="ARBA" id="ARBA00022777"/>
    </source>
</evidence>
<evidence type="ECO:0000256" key="15">
    <source>
        <dbReference type="ARBA" id="ARBA00039024"/>
    </source>
</evidence>
<evidence type="ECO:0000256" key="18">
    <source>
        <dbReference type="SAM" id="MobiDB-lite"/>
    </source>
</evidence>
<keyword evidence="8 17" id="KW-0863">Zinc-finger</keyword>
<evidence type="ECO:0000256" key="11">
    <source>
        <dbReference type="ARBA" id="ARBA00022946"/>
    </source>
</evidence>
<dbReference type="GO" id="GO:0009507">
    <property type="term" value="C:chloroplast"/>
    <property type="evidence" value="ECO:0007669"/>
    <property type="project" value="UniProtKB-SubCell"/>
</dbReference>
<dbReference type="EC" id="2.7.1.182" evidence="15"/>
<evidence type="ECO:0000256" key="1">
    <source>
        <dbReference type="ARBA" id="ARBA00004508"/>
    </source>
</evidence>
<evidence type="ECO:0000256" key="5">
    <source>
        <dbReference type="ARBA" id="ARBA00022679"/>
    </source>
</evidence>
<keyword evidence="9" id="KW-0418">Kinase</keyword>
<evidence type="ECO:0000259" key="19">
    <source>
        <dbReference type="PROSITE" id="PS50865"/>
    </source>
</evidence>
<organism evidence="20 21">
    <name type="scientific">Gonium pectorale</name>
    <name type="common">Green alga</name>
    <dbReference type="NCBI Taxonomy" id="33097"/>
    <lineage>
        <taxon>Eukaryota</taxon>
        <taxon>Viridiplantae</taxon>
        <taxon>Chlorophyta</taxon>
        <taxon>core chlorophytes</taxon>
        <taxon>Chlorophyceae</taxon>
        <taxon>CS clade</taxon>
        <taxon>Chlamydomonadales</taxon>
        <taxon>Volvocaceae</taxon>
        <taxon>Gonium</taxon>
    </lineage>
</organism>
<evidence type="ECO:0000256" key="6">
    <source>
        <dbReference type="ARBA" id="ARBA00022692"/>
    </source>
</evidence>
<evidence type="ECO:0000256" key="13">
    <source>
        <dbReference type="ARBA" id="ARBA00023136"/>
    </source>
</evidence>
<evidence type="ECO:0000313" key="21">
    <source>
        <dbReference type="Proteomes" id="UP000075714"/>
    </source>
</evidence>